<evidence type="ECO:0000313" key="2">
    <source>
        <dbReference type="EMBL" id="KAJ8418940.1"/>
    </source>
</evidence>
<evidence type="ECO:0000313" key="3">
    <source>
        <dbReference type="Proteomes" id="UP001221898"/>
    </source>
</evidence>
<reference evidence="2" key="1">
    <citation type="journal article" date="2023" name="Science">
        <title>Genome structures resolve the early diversification of teleost fishes.</title>
        <authorList>
            <person name="Parey E."/>
            <person name="Louis A."/>
            <person name="Montfort J."/>
            <person name="Bouchez O."/>
            <person name="Roques C."/>
            <person name="Iampietro C."/>
            <person name="Lluch J."/>
            <person name="Castinel A."/>
            <person name="Donnadieu C."/>
            <person name="Desvignes T."/>
            <person name="Floi Bucao C."/>
            <person name="Jouanno E."/>
            <person name="Wen M."/>
            <person name="Mejri S."/>
            <person name="Dirks R."/>
            <person name="Jansen H."/>
            <person name="Henkel C."/>
            <person name="Chen W.J."/>
            <person name="Zahm M."/>
            <person name="Cabau C."/>
            <person name="Klopp C."/>
            <person name="Thompson A.W."/>
            <person name="Robinson-Rechavi M."/>
            <person name="Braasch I."/>
            <person name="Lecointre G."/>
            <person name="Bobe J."/>
            <person name="Postlethwait J.H."/>
            <person name="Berthelot C."/>
            <person name="Roest Crollius H."/>
            <person name="Guiguen Y."/>
        </authorList>
    </citation>
    <scope>NUCLEOTIDE SEQUENCE</scope>
    <source>
        <strain evidence="2">NC1722</strain>
    </source>
</reference>
<dbReference type="EMBL" id="JAINUG010000001">
    <property type="protein sequence ID" value="KAJ8418940.1"/>
    <property type="molecule type" value="Genomic_DNA"/>
</dbReference>
<organism evidence="2 3">
    <name type="scientific">Aldrovandia affinis</name>
    <dbReference type="NCBI Taxonomy" id="143900"/>
    <lineage>
        <taxon>Eukaryota</taxon>
        <taxon>Metazoa</taxon>
        <taxon>Chordata</taxon>
        <taxon>Craniata</taxon>
        <taxon>Vertebrata</taxon>
        <taxon>Euteleostomi</taxon>
        <taxon>Actinopterygii</taxon>
        <taxon>Neopterygii</taxon>
        <taxon>Teleostei</taxon>
        <taxon>Notacanthiformes</taxon>
        <taxon>Halosauridae</taxon>
        <taxon>Aldrovandia</taxon>
    </lineage>
</organism>
<sequence length="101" mass="10190">MSPIGVSSACICAEPSRPSPHLNPTPIWAAPRCLSAAIASDQNGGRTAGDNGRPVDRPEVRGVPAETTNKTAASVVSAPDCGRAGPNSPQASTQRDTGAVE</sequence>
<proteinExistence type="predicted"/>
<gene>
    <name evidence="2" type="ORF">AAFF_G00004390</name>
</gene>
<accession>A0AAD7TDE4</accession>
<evidence type="ECO:0000256" key="1">
    <source>
        <dbReference type="SAM" id="MobiDB-lite"/>
    </source>
</evidence>
<comment type="caution">
    <text evidence="2">The sequence shown here is derived from an EMBL/GenBank/DDBJ whole genome shotgun (WGS) entry which is preliminary data.</text>
</comment>
<name>A0AAD7TDE4_9TELE</name>
<feature type="compositionally biased region" description="Polar residues" evidence="1">
    <location>
        <begin position="87"/>
        <end position="101"/>
    </location>
</feature>
<dbReference type="AlphaFoldDB" id="A0AAD7TDE4"/>
<keyword evidence="3" id="KW-1185">Reference proteome</keyword>
<feature type="region of interest" description="Disordered" evidence="1">
    <location>
        <begin position="40"/>
        <end position="101"/>
    </location>
</feature>
<dbReference type="Proteomes" id="UP001221898">
    <property type="component" value="Unassembled WGS sequence"/>
</dbReference>
<protein>
    <submittedName>
        <fullName evidence="2">Uncharacterized protein</fullName>
    </submittedName>
</protein>